<gene>
    <name evidence="2" type="ORF">B0H64DRAFT_479076</name>
</gene>
<keyword evidence="3" id="KW-1185">Reference proteome</keyword>
<keyword evidence="1" id="KW-1133">Transmembrane helix</keyword>
<feature type="transmembrane region" description="Helical" evidence="1">
    <location>
        <begin position="79"/>
        <end position="100"/>
    </location>
</feature>
<dbReference type="AlphaFoldDB" id="A0AAE0H6V8"/>
<reference evidence="2" key="2">
    <citation type="submission" date="2023-06" db="EMBL/GenBank/DDBJ databases">
        <authorList>
            <consortium name="Lawrence Berkeley National Laboratory"/>
            <person name="Haridas S."/>
            <person name="Hensen N."/>
            <person name="Bonometti L."/>
            <person name="Westerberg I."/>
            <person name="Brannstrom I.O."/>
            <person name="Guillou S."/>
            <person name="Cros-Aarteil S."/>
            <person name="Calhoun S."/>
            <person name="Kuo A."/>
            <person name="Mondo S."/>
            <person name="Pangilinan J."/>
            <person name="Riley R."/>
            <person name="Labutti K."/>
            <person name="Andreopoulos B."/>
            <person name="Lipzen A."/>
            <person name="Chen C."/>
            <person name="Yanf M."/>
            <person name="Daum C."/>
            <person name="Ng V."/>
            <person name="Clum A."/>
            <person name="Steindorff A."/>
            <person name="Ohm R."/>
            <person name="Martin F."/>
            <person name="Silar P."/>
            <person name="Natvig D."/>
            <person name="Lalanne C."/>
            <person name="Gautier V."/>
            <person name="Ament-Velasquez S.L."/>
            <person name="Kruys A."/>
            <person name="Hutchinson M.I."/>
            <person name="Powell A.J."/>
            <person name="Barry K."/>
            <person name="Miller A.N."/>
            <person name="Grigoriev I.V."/>
            <person name="Debuchy R."/>
            <person name="Gladieux P."/>
            <person name="Thoren M.H."/>
            <person name="Johannesson H."/>
        </authorList>
    </citation>
    <scope>NUCLEOTIDE SEQUENCE</scope>
    <source>
        <strain evidence="2">CBS 168.71</strain>
    </source>
</reference>
<feature type="transmembrane region" description="Helical" evidence="1">
    <location>
        <begin position="14"/>
        <end position="33"/>
    </location>
</feature>
<evidence type="ECO:0000313" key="3">
    <source>
        <dbReference type="Proteomes" id="UP001278766"/>
    </source>
</evidence>
<keyword evidence="1" id="KW-0472">Membrane</keyword>
<name>A0AAE0H6V8_9PEZI</name>
<comment type="caution">
    <text evidence="2">The sequence shown here is derived from an EMBL/GenBank/DDBJ whole genome shotgun (WGS) entry which is preliminary data.</text>
</comment>
<evidence type="ECO:0008006" key="4">
    <source>
        <dbReference type="Google" id="ProtNLM"/>
    </source>
</evidence>
<accession>A0AAE0H6V8</accession>
<evidence type="ECO:0000256" key="1">
    <source>
        <dbReference type="SAM" id="Phobius"/>
    </source>
</evidence>
<keyword evidence="1" id="KW-0812">Transmembrane</keyword>
<sequence>MAQNRASWPLWAQFVLRAASVVLLLVGLGYLAYGSARFGSHFVAGYVVVLFNLAVLTRVCTLIFGSSSDIGRPELGCTSFADIIGILLAIIGGMVTMFLYGQNRECGDDNCDTLRSYPAGSAQGTVAYLLYTVSYVPTLRSS</sequence>
<reference evidence="2" key="1">
    <citation type="journal article" date="2023" name="Mol. Phylogenet. Evol.">
        <title>Genome-scale phylogeny and comparative genomics of the fungal order Sordariales.</title>
        <authorList>
            <person name="Hensen N."/>
            <person name="Bonometti L."/>
            <person name="Westerberg I."/>
            <person name="Brannstrom I.O."/>
            <person name="Guillou S."/>
            <person name="Cros-Aarteil S."/>
            <person name="Calhoun S."/>
            <person name="Haridas S."/>
            <person name="Kuo A."/>
            <person name="Mondo S."/>
            <person name="Pangilinan J."/>
            <person name="Riley R."/>
            <person name="LaButti K."/>
            <person name="Andreopoulos B."/>
            <person name="Lipzen A."/>
            <person name="Chen C."/>
            <person name="Yan M."/>
            <person name="Daum C."/>
            <person name="Ng V."/>
            <person name="Clum A."/>
            <person name="Steindorff A."/>
            <person name="Ohm R.A."/>
            <person name="Martin F."/>
            <person name="Silar P."/>
            <person name="Natvig D.O."/>
            <person name="Lalanne C."/>
            <person name="Gautier V."/>
            <person name="Ament-Velasquez S.L."/>
            <person name="Kruys A."/>
            <person name="Hutchinson M.I."/>
            <person name="Powell A.J."/>
            <person name="Barry K."/>
            <person name="Miller A.N."/>
            <person name="Grigoriev I.V."/>
            <person name="Debuchy R."/>
            <person name="Gladieux P."/>
            <person name="Hiltunen Thoren M."/>
            <person name="Johannesson H."/>
        </authorList>
    </citation>
    <scope>NUCLEOTIDE SEQUENCE</scope>
    <source>
        <strain evidence="2">CBS 168.71</strain>
    </source>
</reference>
<organism evidence="2 3">
    <name type="scientific">Chaetomium fimeti</name>
    <dbReference type="NCBI Taxonomy" id="1854472"/>
    <lineage>
        <taxon>Eukaryota</taxon>
        <taxon>Fungi</taxon>
        <taxon>Dikarya</taxon>
        <taxon>Ascomycota</taxon>
        <taxon>Pezizomycotina</taxon>
        <taxon>Sordariomycetes</taxon>
        <taxon>Sordariomycetidae</taxon>
        <taxon>Sordariales</taxon>
        <taxon>Chaetomiaceae</taxon>
        <taxon>Chaetomium</taxon>
    </lineage>
</organism>
<feature type="transmembrane region" description="Helical" evidence="1">
    <location>
        <begin position="45"/>
        <end position="67"/>
    </location>
</feature>
<proteinExistence type="predicted"/>
<dbReference type="RefSeq" id="XP_062654304.1">
    <property type="nucleotide sequence ID" value="XM_062808286.1"/>
</dbReference>
<dbReference type="GeneID" id="87845234"/>
<dbReference type="EMBL" id="JAUEPN010000012">
    <property type="protein sequence ID" value="KAK3290790.1"/>
    <property type="molecule type" value="Genomic_DNA"/>
</dbReference>
<protein>
    <recommendedName>
        <fullName evidence="4">MARVEL domain-containing protein</fullName>
    </recommendedName>
</protein>
<dbReference type="Proteomes" id="UP001278766">
    <property type="component" value="Unassembled WGS sequence"/>
</dbReference>
<evidence type="ECO:0000313" key="2">
    <source>
        <dbReference type="EMBL" id="KAK3290790.1"/>
    </source>
</evidence>